<reference evidence="1 2" key="1">
    <citation type="submission" date="2019-12" db="EMBL/GenBank/DDBJ databases">
        <title>Novel species isolated from a subtropical stream in China.</title>
        <authorList>
            <person name="Lu H."/>
        </authorList>
    </citation>
    <scope>NUCLEOTIDE SEQUENCE [LARGE SCALE GENOMIC DNA]</scope>
    <source>
        <strain evidence="1 2">FT55W</strain>
    </source>
</reference>
<keyword evidence="2" id="KW-1185">Reference proteome</keyword>
<dbReference type="Proteomes" id="UP000450012">
    <property type="component" value="Unassembled WGS sequence"/>
</dbReference>
<dbReference type="AlphaFoldDB" id="A0A7X4GS21"/>
<proteinExistence type="predicted"/>
<comment type="caution">
    <text evidence="1">The sequence shown here is derived from an EMBL/GenBank/DDBJ whole genome shotgun (WGS) entry which is preliminary data.</text>
</comment>
<evidence type="ECO:0000313" key="1">
    <source>
        <dbReference type="EMBL" id="MYM68637.1"/>
    </source>
</evidence>
<dbReference type="RefSeq" id="WP_161015180.1">
    <property type="nucleotide sequence ID" value="NZ_WWCK01000005.1"/>
</dbReference>
<dbReference type="EMBL" id="WWCK01000005">
    <property type="protein sequence ID" value="MYM68637.1"/>
    <property type="molecule type" value="Genomic_DNA"/>
</dbReference>
<organism evidence="1 2">
    <name type="scientific">Duganella rivi</name>
    <dbReference type="NCBI Taxonomy" id="2666083"/>
    <lineage>
        <taxon>Bacteria</taxon>
        <taxon>Pseudomonadati</taxon>
        <taxon>Pseudomonadota</taxon>
        <taxon>Betaproteobacteria</taxon>
        <taxon>Burkholderiales</taxon>
        <taxon>Oxalobacteraceae</taxon>
        <taxon>Telluria group</taxon>
        <taxon>Duganella</taxon>
    </lineage>
</organism>
<dbReference type="InterPro" id="IPR029060">
    <property type="entry name" value="PIN-like_dom_sf"/>
</dbReference>
<name>A0A7X4GS21_9BURK</name>
<protein>
    <recommendedName>
        <fullName evidence="3">PIN domain-containing protein</fullName>
    </recommendedName>
</protein>
<evidence type="ECO:0000313" key="2">
    <source>
        <dbReference type="Proteomes" id="UP000450012"/>
    </source>
</evidence>
<dbReference type="SUPFAM" id="SSF88723">
    <property type="entry name" value="PIN domain-like"/>
    <property type="match status" value="1"/>
</dbReference>
<gene>
    <name evidence="1" type="ORF">GTP45_17610</name>
</gene>
<evidence type="ECO:0008006" key="3">
    <source>
        <dbReference type="Google" id="ProtNLM"/>
    </source>
</evidence>
<accession>A0A7X4GS21</accession>
<sequence>MTGLDTNVLARYYIYDGNDAEAKRQRLVAQRLIDSDQPLTICKTVIIELEWVMRGRYNMKRIEIISIFQHMLSLAHGVVNSIQKSCSSAPAYQLHR</sequence>